<reference evidence="14" key="1">
    <citation type="submission" date="2016-06" db="UniProtKB">
        <authorList>
            <consortium name="WormBaseParasite"/>
        </authorList>
    </citation>
    <scope>IDENTIFICATION</scope>
</reference>
<evidence type="ECO:0000256" key="9">
    <source>
        <dbReference type="PROSITE-ProRule" id="PRU10141"/>
    </source>
</evidence>
<dbReference type="PANTHER" id="PTHR24416">
    <property type="entry name" value="TYROSINE-PROTEIN KINASE RECEPTOR"/>
    <property type="match status" value="1"/>
</dbReference>
<dbReference type="GO" id="GO:0005524">
    <property type="term" value="F:ATP binding"/>
    <property type="evidence" value="ECO:0007669"/>
    <property type="project" value="UniProtKB-UniRule"/>
</dbReference>
<keyword evidence="6" id="KW-0418">Kinase</keyword>
<keyword evidence="7 9" id="KW-0067">ATP-binding</keyword>
<comment type="subcellular location">
    <subcellularLocation>
        <location evidence="1">Membrane</location>
        <topology evidence="1">Single-pass membrane protein</topology>
    </subcellularLocation>
</comment>
<feature type="region of interest" description="Disordered" evidence="10">
    <location>
        <begin position="264"/>
        <end position="284"/>
    </location>
</feature>
<dbReference type="InterPro" id="IPR001245">
    <property type="entry name" value="Ser-Thr/Tyr_kinase_cat_dom"/>
</dbReference>
<keyword evidence="13" id="KW-1185">Reference proteome</keyword>
<evidence type="ECO:0000259" key="11">
    <source>
        <dbReference type="PROSITE" id="PS50011"/>
    </source>
</evidence>
<dbReference type="OrthoDB" id="98077at2759"/>
<keyword evidence="8" id="KW-0829">Tyrosine-protein kinase</keyword>
<reference evidence="12 13" key="2">
    <citation type="submission" date="2018-11" db="EMBL/GenBank/DDBJ databases">
        <authorList>
            <consortium name="Pathogen Informatics"/>
        </authorList>
    </citation>
    <scope>NUCLEOTIDE SEQUENCE [LARGE SCALE GENOMIC DNA]</scope>
    <source>
        <strain evidence="12 13">Egypt</strain>
    </source>
</reference>
<evidence type="ECO:0000256" key="7">
    <source>
        <dbReference type="ARBA" id="ARBA00022840"/>
    </source>
</evidence>
<dbReference type="Pfam" id="PF07714">
    <property type="entry name" value="PK_Tyr_Ser-Thr"/>
    <property type="match status" value="1"/>
</dbReference>
<name>A0A183A538_9TREM</name>
<evidence type="ECO:0000256" key="10">
    <source>
        <dbReference type="SAM" id="MobiDB-lite"/>
    </source>
</evidence>
<dbReference type="PANTHER" id="PTHR24416:SF527">
    <property type="entry name" value="PROTO-ONCOGENE TYROSINE-PROTEIN KINASE ROS"/>
    <property type="match status" value="1"/>
</dbReference>
<protein>
    <recommendedName>
        <fullName evidence="2">receptor protein-tyrosine kinase</fullName>
        <ecNumber evidence="2">2.7.10.1</ecNumber>
    </recommendedName>
</protein>
<dbReference type="GO" id="GO:0004714">
    <property type="term" value="F:transmembrane receptor protein tyrosine kinase activity"/>
    <property type="evidence" value="ECO:0007669"/>
    <property type="project" value="UniProtKB-EC"/>
</dbReference>
<dbReference type="Proteomes" id="UP000272942">
    <property type="component" value="Unassembled WGS sequence"/>
</dbReference>
<dbReference type="PROSITE" id="PS00107">
    <property type="entry name" value="PROTEIN_KINASE_ATP"/>
    <property type="match status" value="1"/>
</dbReference>
<dbReference type="EMBL" id="UZAN01039401">
    <property type="protein sequence ID" value="VDP65334.1"/>
    <property type="molecule type" value="Genomic_DNA"/>
</dbReference>
<evidence type="ECO:0000256" key="4">
    <source>
        <dbReference type="ARBA" id="ARBA00022679"/>
    </source>
</evidence>
<evidence type="ECO:0000256" key="5">
    <source>
        <dbReference type="ARBA" id="ARBA00022741"/>
    </source>
</evidence>
<feature type="compositionally biased region" description="Low complexity" evidence="10">
    <location>
        <begin position="274"/>
        <end position="284"/>
    </location>
</feature>
<evidence type="ECO:0000313" key="14">
    <source>
        <dbReference type="WBParaSite" id="ECPE_0000207301-mRNA-1"/>
    </source>
</evidence>
<dbReference type="GO" id="GO:0032006">
    <property type="term" value="P:regulation of TOR signaling"/>
    <property type="evidence" value="ECO:0007669"/>
    <property type="project" value="TreeGrafter"/>
</dbReference>
<evidence type="ECO:0000256" key="8">
    <source>
        <dbReference type="ARBA" id="ARBA00023137"/>
    </source>
</evidence>
<dbReference type="Gene3D" id="1.10.510.10">
    <property type="entry name" value="Transferase(Phosphotransferase) domain 1"/>
    <property type="match status" value="1"/>
</dbReference>
<keyword evidence="5 9" id="KW-0547">Nucleotide-binding</keyword>
<dbReference type="SUPFAM" id="SSF56112">
    <property type="entry name" value="Protein kinase-like (PK-like)"/>
    <property type="match status" value="1"/>
</dbReference>
<dbReference type="InterPro" id="IPR017441">
    <property type="entry name" value="Protein_kinase_ATP_BS"/>
</dbReference>
<dbReference type="PROSITE" id="PS50011">
    <property type="entry name" value="PROTEIN_KINASE_DOM"/>
    <property type="match status" value="1"/>
</dbReference>
<dbReference type="GO" id="GO:0043235">
    <property type="term" value="C:receptor complex"/>
    <property type="evidence" value="ECO:0007669"/>
    <property type="project" value="TreeGrafter"/>
</dbReference>
<feature type="domain" description="Protein kinase" evidence="11">
    <location>
        <begin position="142"/>
        <end position="457"/>
    </location>
</feature>
<dbReference type="InterPro" id="IPR000719">
    <property type="entry name" value="Prot_kinase_dom"/>
</dbReference>
<dbReference type="AlphaFoldDB" id="A0A183A538"/>
<organism evidence="14">
    <name type="scientific">Echinostoma caproni</name>
    <dbReference type="NCBI Taxonomy" id="27848"/>
    <lineage>
        <taxon>Eukaryota</taxon>
        <taxon>Metazoa</taxon>
        <taxon>Spiralia</taxon>
        <taxon>Lophotrochozoa</taxon>
        <taxon>Platyhelminthes</taxon>
        <taxon>Trematoda</taxon>
        <taxon>Digenea</taxon>
        <taxon>Plagiorchiida</taxon>
        <taxon>Echinostomata</taxon>
        <taxon>Echinostomatoidea</taxon>
        <taxon>Echinostomatidae</taxon>
        <taxon>Echinostoma</taxon>
    </lineage>
</organism>
<dbReference type="EC" id="2.7.10.1" evidence="2"/>
<dbReference type="InterPro" id="IPR011009">
    <property type="entry name" value="Kinase-like_dom_sf"/>
</dbReference>
<evidence type="ECO:0000313" key="12">
    <source>
        <dbReference type="EMBL" id="VDP65334.1"/>
    </source>
</evidence>
<evidence type="ECO:0000256" key="1">
    <source>
        <dbReference type="ARBA" id="ARBA00004167"/>
    </source>
</evidence>
<dbReference type="GO" id="GO:0005886">
    <property type="term" value="C:plasma membrane"/>
    <property type="evidence" value="ECO:0007669"/>
    <property type="project" value="TreeGrafter"/>
</dbReference>
<dbReference type="WBParaSite" id="ECPE_0000207301-mRNA-1">
    <property type="protein sequence ID" value="ECPE_0000207301-mRNA-1"/>
    <property type="gene ID" value="ECPE_0000207301"/>
</dbReference>
<dbReference type="InterPro" id="IPR050122">
    <property type="entry name" value="RTK"/>
</dbReference>
<proteinExistence type="predicted"/>
<dbReference type="GO" id="GO:0007169">
    <property type="term" value="P:cell surface receptor protein tyrosine kinase signaling pathway"/>
    <property type="evidence" value="ECO:0007669"/>
    <property type="project" value="TreeGrafter"/>
</dbReference>
<evidence type="ECO:0000256" key="3">
    <source>
        <dbReference type="ARBA" id="ARBA00022553"/>
    </source>
</evidence>
<evidence type="ECO:0000313" key="13">
    <source>
        <dbReference type="Proteomes" id="UP000272942"/>
    </source>
</evidence>
<sequence length="457" mass="50327">MSDYGWGPSGPKVRNHTLTAMKPNTIYEFGLNLIYLNDTFGQFPSAGTGQICACKTHGRRTDCKSGKHPFLISFNPSRRIHSGSGNDSFGLGGGSDLTTSGVPLDLSTLEPLWNQEVNSLYGIGKSDLISFEQVTQISAANIRFQRYIGCGAFGKVWEGWLHVTGVDGDRFEKVALKVRNSKSLTEAEFRREATLMHRYQHANIVRFFGVSFDSPGQQCLVLEMMDQGNLRDYLHRARPRIAPNVAANMFAAAAICAAGGSSGAGDGRNGSEGSSMNTSTTSTAAGCGTTTASNVITLTAQLDLPALIGIMRDIAQGCRYLEEQHFVHSLQVDKQQYLNRLMKIIKKHRNGLRIGLSMIAAHKSMERVIIMPKTHGGSPVPMLFSGYHLETHNISLEQCEFRYTSPPSEPEKGFGLLLDAQRCYYQRYTTWLMNDRRTLSGSTRLSFSPSVTPQVTF</sequence>
<accession>A0A183A538</accession>
<feature type="binding site" evidence="9">
    <location>
        <position position="177"/>
    </location>
    <ligand>
        <name>ATP</name>
        <dbReference type="ChEBI" id="CHEBI:30616"/>
    </ligand>
</feature>
<evidence type="ECO:0000256" key="6">
    <source>
        <dbReference type="ARBA" id="ARBA00022777"/>
    </source>
</evidence>
<keyword evidence="4" id="KW-0808">Transferase</keyword>
<evidence type="ECO:0000256" key="2">
    <source>
        <dbReference type="ARBA" id="ARBA00011902"/>
    </source>
</evidence>
<keyword evidence="3" id="KW-0597">Phosphoprotein</keyword>
<gene>
    <name evidence="12" type="ORF">ECPE_LOCUS2073</name>
</gene>